<dbReference type="EMBL" id="JAAOAS010000045">
    <property type="protein sequence ID" value="KAF5601775.1"/>
    <property type="molecule type" value="Genomic_DNA"/>
</dbReference>
<dbReference type="Proteomes" id="UP000546213">
    <property type="component" value="Unassembled WGS sequence"/>
</dbReference>
<evidence type="ECO:0000313" key="2">
    <source>
        <dbReference type="Proteomes" id="UP000546213"/>
    </source>
</evidence>
<protein>
    <submittedName>
        <fullName evidence="1">Uncharacterized protein</fullName>
    </submittedName>
</protein>
<comment type="caution">
    <text evidence="1">The sequence shown here is derived from an EMBL/GenBank/DDBJ whole genome shotgun (WGS) entry which is preliminary data.</text>
</comment>
<keyword evidence="2" id="KW-1185">Reference proteome</keyword>
<accession>A0A8H5UY71</accession>
<proteinExistence type="predicted"/>
<dbReference type="OrthoDB" id="5102462at2759"/>
<sequence>MLSTSVTVTDEDLNKILGAASKEVQNIYQRFQTKFPNLQMREVGLTDLFILRAQETADQEKKPVKFDLSKNENQKGSDFELTINGGRQIFFQAKILKSSSKGLYGDFLYESKKKVDDQVILEYQNLLLVECARKNNTQAYYVIYEDKTVRWVNAAALANWLGGSGKTGSNVAISVEAFENLAKASYLEATKDPWLQPKTVH</sequence>
<organism evidence="1 2">
    <name type="scientific">Fusarium pseudocircinatum</name>
    <dbReference type="NCBI Taxonomy" id="56676"/>
    <lineage>
        <taxon>Eukaryota</taxon>
        <taxon>Fungi</taxon>
        <taxon>Dikarya</taxon>
        <taxon>Ascomycota</taxon>
        <taxon>Pezizomycotina</taxon>
        <taxon>Sordariomycetes</taxon>
        <taxon>Hypocreomycetidae</taxon>
        <taxon>Hypocreales</taxon>
        <taxon>Nectriaceae</taxon>
        <taxon>Fusarium</taxon>
        <taxon>Fusarium fujikuroi species complex</taxon>
    </lineage>
</organism>
<reference evidence="1 2" key="1">
    <citation type="submission" date="2020-05" db="EMBL/GenBank/DDBJ databases">
        <title>Identification and distribution of gene clusters putatively required for synthesis of sphingolipid metabolism inhibitors in phylogenetically diverse species of the filamentous fungus Fusarium.</title>
        <authorList>
            <person name="Kim H.-S."/>
            <person name="Busman M."/>
            <person name="Brown D.W."/>
            <person name="Divon H."/>
            <person name="Uhlig S."/>
            <person name="Proctor R.H."/>
        </authorList>
    </citation>
    <scope>NUCLEOTIDE SEQUENCE [LARGE SCALE GENOMIC DNA]</scope>
    <source>
        <strain evidence="1 2">NRRL 36939</strain>
    </source>
</reference>
<name>A0A8H5UY71_9HYPO</name>
<dbReference type="AlphaFoldDB" id="A0A8H5UY71"/>
<gene>
    <name evidence="1" type="ORF">FPCIR_2209</name>
</gene>
<evidence type="ECO:0000313" key="1">
    <source>
        <dbReference type="EMBL" id="KAF5601775.1"/>
    </source>
</evidence>